<feature type="domain" description="SMC hinge" evidence="3">
    <location>
        <begin position="97"/>
        <end position="239"/>
    </location>
</feature>
<dbReference type="SMART" id="SM00968">
    <property type="entry name" value="SMC_hinge"/>
    <property type="match status" value="1"/>
</dbReference>
<accession>A0AB39VJ28</accession>
<feature type="coiled-coil region" evidence="2">
    <location>
        <begin position="429"/>
        <end position="543"/>
    </location>
</feature>
<dbReference type="InterPro" id="IPR036277">
    <property type="entry name" value="SMC_hinge_sf"/>
</dbReference>
<dbReference type="InterPro" id="IPR027417">
    <property type="entry name" value="P-loop_NTPase"/>
</dbReference>
<dbReference type="AlphaFoldDB" id="A0AB39VJ28"/>
<dbReference type="PANTHER" id="PTHR43977">
    <property type="entry name" value="STRUCTURAL MAINTENANCE OF CHROMOSOMES PROTEIN 3"/>
    <property type="match status" value="1"/>
</dbReference>
<protein>
    <submittedName>
        <fullName evidence="4">Chromosome segregation protein SMC</fullName>
    </submittedName>
</protein>
<dbReference type="SUPFAM" id="SSF75553">
    <property type="entry name" value="Smc hinge domain"/>
    <property type="match status" value="1"/>
</dbReference>
<proteinExistence type="predicted"/>
<dbReference type="RefSeq" id="WP_369711499.1">
    <property type="nucleotide sequence ID" value="NZ_CP165644.1"/>
</dbReference>
<dbReference type="Pfam" id="PF06470">
    <property type="entry name" value="SMC_hinge"/>
    <property type="match status" value="1"/>
</dbReference>
<sequence>MEKLKENFEKFIQEKEKFEFQKEKKEKEKVQSEKEISRLTSEIDNLREKHSENVKNKNKMNFELQNLKIKKNAISSAIENNETFNKSIKYILDKKINGVVGAFVNLIEIPFGFEAAIQTLSGGMFQDIVTQNTEVARNCIELLKKEKMGRASFLPMNDIKVFKSLNFLPKIEKNFSKKLSGEFSESEKKSIVSNTKGQNGIIDFARNIVKFDKNLEKVVQFVYGNSVVVQNLEIGIELLKKGFSDRIVTLNGDIITSRGRMTGGFSQRRDELLFQKKELKKLEEKILEKEKKFFEFNEKVEKIFEKAEKIDRRKKELQNNFREFQNEYSEFVKSYDNFNGNFSREKRSIDTLEYEISQIDDFISEKEKKLLQNLELIKKIDEYIKENNLKLEKLKIESSKIENTEKFFQKLNIVDKDYEILKVKKEGNKKRYDEIYSDYKKNLREIENIVQFENEKEILQKKLNSEIFSKENEISKYENENKNILSEIKKNEEEIQKFEKFEREILGELKNLEIEIVKFQSENEKLSEKIKKNEKDLNFETEKIGEIDESKVMQDEEYFEISNEKEFLEIKKELSKNEKRRAEIGEVDLSSIEKFERENKEYENLVNQKKDLVESRKTLLEFIEEIENEVRVKFLTAYEEINKNFEYMCENILNGAKGNIKLINPEDILTTGLELSVKYKNKPEQSLLLLSGGEKSMLAVSFIMAIFMFRPSPFTFFDEIEAALDEKNTKKIVELLHNFTDKSQFILITHNKETMKGSHRLYGITMNKEIGETKVVSVDV</sequence>
<dbReference type="KEGG" id="lrug:AB8B22_02295"/>
<dbReference type="EMBL" id="CP165644">
    <property type="protein sequence ID" value="XDU67263.1"/>
    <property type="molecule type" value="Genomic_DNA"/>
</dbReference>
<reference evidence="4" key="1">
    <citation type="submission" date="2024-07" db="EMBL/GenBank/DDBJ databases">
        <authorList>
            <person name="Li X.-J."/>
            <person name="Wang X."/>
        </authorList>
    </citation>
    <scope>NUCLEOTIDE SEQUENCE</scope>
    <source>
        <strain evidence="4">HSP-334</strain>
    </source>
</reference>
<feature type="coiled-coil region" evidence="2">
    <location>
        <begin position="265"/>
        <end position="334"/>
    </location>
</feature>
<dbReference type="Pfam" id="PF02463">
    <property type="entry name" value="SMC_N"/>
    <property type="match status" value="1"/>
</dbReference>
<evidence type="ECO:0000256" key="2">
    <source>
        <dbReference type="SAM" id="Coils"/>
    </source>
</evidence>
<organism evidence="4">
    <name type="scientific">Leptotrichia rugosa</name>
    <dbReference type="NCBI Taxonomy" id="3239302"/>
    <lineage>
        <taxon>Bacteria</taxon>
        <taxon>Fusobacteriati</taxon>
        <taxon>Fusobacteriota</taxon>
        <taxon>Fusobacteriia</taxon>
        <taxon>Fusobacteriales</taxon>
        <taxon>Leptotrichiaceae</taxon>
        <taxon>Leptotrichia</taxon>
    </lineage>
</organism>
<dbReference type="GO" id="GO:0005524">
    <property type="term" value="F:ATP binding"/>
    <property type="evidence" value="ECO:0007669"/>
    <property type="project" value="InterPro"/>
</dbReference>
<evidence type="ECO:0000313" key="4">
    <source>
        <dbReference type="EMBL" id="XDU67263.1"/>
    </source>
</evidence>
<name>A0AB39VJ28_9FUSO</name>
<evidence type="ECO:0000256" key="1">
    <source>
        <dbReference type="ARBA" id="ARBA00023054"/>
    </source>
</evidence>
<dbReference type="GO" id="GO:0051276">
    <property type="term" value="P:chromosome organization"/>
    <property type="evidence" value="ECO:0007669"/>
    <property type="project" value="InterPro"/>
</dbReference>
<gene>
    <name evidence="4" type="ORF">AB8B22_02295</name>
</gene>
<dbReference type="Gene3D" id="3.40.50.300">
    <property type="entry name" value="P-loop containing nucleotide triphosphate hydrolases"/>
    <property type="match status" value="1"/>
</dbReference>
<dbReference type="GO" id="GO:0005694">
    <property type="term" value="C:chromosome"/>
    <property type="evidence" value="ECO:0007669"/>
    <property type="project" value="InterPro"/>
</dbReference>
<dbReference type="InterPro" id="IPR003395">
    <property type="entry name" value="RecF/RecN/SMC_N"/>
</dbReference>
<dbReference type="InterPro" id="IPR010935">
    <property type="entry name" value="SMC_hinge"/>
</dbReference>
<feature type="coiled-coil region" evidence="2">
    <location>
        <begin position="1"/>
        <end position="56"/>
    </location>
</feature>
<dbReference type="Gene3D" id="3.30.70.1620">
    <property type="match status" value="1"/>
</dbReference>
<dbReference type="SUPFAM" id="SSF52540">
    <property type="entry name" value="P-loop containing nucleoside triphosphate hydrolases"/>
    <property type="match status" value="1"/>
</dbReference>
<dbReference type="Gene3D" id="1.20.1060.20">
    <property type="match status" value="1"/>
</dbReference>
<evidence type="ECO:0000259" key="3">
    <source>
        <dbReference type="SMART" id="SM00968"/>
    </source>
</evidence>
<keyword evidence="1 2" id="KW-0175">Coiled coil</keyword>